<evidence type="ECO:0008006" key="6">
    <source>
        <dbReference type="Google" id="ProtNLM"/>
    </source>
</evidence>
<dbReference type="Pfam" id="PF01558">
    <property type="entry name" value="POR"/>
    <property type="match status" value="1"/>
</dbReference>
<dbReference type="Gene3D" id="3.40.50.970">
    <property type="match status" value="1"/>
</dbReference>
<dbReference type="Pfam" id="PF01855">
    <property type="entry name" value="POR_N"/>
    <property type="match status" value="1"/>
</dbReference>
<dbReference type="GO" id="GO:0006979">
    <property type="term" value="P:response to oxidative stress"/>
    <property type="evidence" value="ECO:0007669"/>
    <property type="project" value="TreeGrafter"/>
</dbReference>
<dbReference type="AlphaFoldDB" id="A0A847EUK7"/>
<evidence type="ECO:0000256" key="1">
    <source>
        <dbReference type="ARBA" id="ARBA00023002"/>
    </source>
</evidence>
<keyword evidence="1" id="KW-0560">Oxidoreductase</keyword>
<proteinExistence type="predicted"/>
<dbReference type="GO" id="GO:0016903">
    <property type="term" value="F:oxidoreductase activity, acting on the aldehyde or oxo group of donors"/>
    <property type="evidence" value="ECO:0007669"/>
    <property type="project" value="InterPro"/>
</dbReference>
<dbReference type="InterPro" id="IPR050722">
    <property type="entry name" value="Pyruvate:ferred/Flavod_OxRd"/>
</dbReference>
<feature type="domain" description="Pyruvate/ketoisovalerate oxidoreductase catalytic" evidence="2">
    <location>
        <begin position="14"/>
        <end position="166"/>
    </location>
</feature>
<sequence>MKERVSIKFGGQSGQGINSLGKFVSKALKELGYHTFAYREYPSIIRGGFASYQIDFSPSEILSPTRKSNILVCIAQDALENYLFTVYKNGVIFHSVKDFKLEPKAKQYIEKNKIKIVYIDTLTISEQQKAPKIMGNMVILGSIWKVLGLDIKVLVKVVIDYFAQKQGVDLQAEERCLISGYNLDEIKDDVLKGLPKAKDKKWKDSLVITGNQAIALGAISAGCRAYYAYPMTPATSILEMLGNTYEKTGILVKQAESEITAVQMVMGSMYMGTRAFTATSGGGFDLMTESISCSAMTEIPLVIVLGQRAGSGTGVPTWSGSSDLNAAVYSGHGEFPRCVISLSDALDSYTLIQDAFNISETYQIPVILLTEKHIAESIFNLK</sequence>
<dbReference type="PANTHER" id="PTHR32154:SF20">
    <property type="entry name" value="2-OXOGLUTARATE OXIDOREDUCTASE SUBUNIT KORA"/>
    <property type="match status" value="1"/>
</dbReference>
<feature type="non-terminal residue" evidence="4">
    <location>
        <position position="382"/>
    </location>
</feature>
<dbReference type="InterPro" id="IPR019752">
    <property type="entry name" value="Pyrv/ketoisovalerate_OxRed_cat"/>
</dbReference>
<dbReference type="InterPro" id="IPR029061">
    <property type="entry name" value="THDP-binding"/>
</dbReference>
<feature type="domain" description="Pyruvate flavodoxin/ferredoxin oxidoreductase pyrimidine binding" evidence="3">
    <location>
        <begin position="217"/>
        <end position="375"/>
    </location>
</feature>
<evidence type="ECO:0000259" key="2">
    <source>
        <dbReference type="Pfam" id="PF01558"/>
    </source>
</evidence>
<accession>A0A847EUK7</accession>
<comment type="caution">
    <text evidence="4">The sequence shown here is derived from an EMBL/GenBank/DDBJ whole genome shotgun (WGS) entry which is preliminary data.</text>
</comment>
<organism evidence="4 5">
    <name type="scientific">Candidatus Dojkabacteria bacterium</name>
    <dbReference type="NCBI Taxonomy" id="2099670"/>
    <lineage>
        <taxon>Bacteria</taxon>
        <taxon>Candidatus Dojkabacteria</taxon>
    </lineage>
</organism>
<gene>
    <name evidence="4" type="ORF">GX618_01935</name>
</gene>
<dbReference type="InterPro" id="IPR002880">
    <property type="entry name" value="Pyrv_Fd/Flavodoxin_OxRdtase_N"/>
</dbReference>
<evidence type="ECO:0000313" key="4">
    <source>
        <dbReference type="EMBL" id="NLE31014.1"/>
    </source>
</evidence>
<evidence type="ECO:0000259" key="3">
    <source>
        <dbReference type="Pfam" id="PF01855"/>
    </source>
</evidence>
<evidence type="ECO:0000313" key="5">
    <source>
        <dbReference type="Proteomes" id="UP000554004"/>
    </source>
</evidence>
<reference evidence="4 5" key="1">
    <citation type="journal article" date="2020" name="Biotechnol. Biofuels">
        <title>New insights from the biogas microbiome by comprehensive genome-resolved metagenomics of nearly 1600 species originating from multiple anaerobic digesters.</title>
        <authorList>
            <person name="Campanaro S."/>
            <person name="Treu L."/>
            <person name="Rodriguez-R L.M."/>
            <person name="Kovalovszki A."/>
            <person name="Ziels R.M."/>
            <person name="Maus I."/>
            <person name="Zhu X."/>
            <person name="Kougias P.G."/>
            <person name="Basile A."/>
            <person name="Luo G."/>
            <person name="Schluter A."/>
            <person name="Konstantinidis K.T."/>
            <person name="Angelidaki I."/>
        </authorList>
    </citation>
    <scope>NUCLEOTIDE SEQUENCE [LARGE SCALE GENOMIC DNA]</scope>
    <source>
        <strain evidence="4">AS06rmzACSIP_421</strain>
    </source>
</reference>
<dbReference type="EMBL" id="JAAZAL010000073">
    <property type="protein sequence ID" value="NLE31014.1"/>
    <property type="molecule type" value="Genomic_DNA"/>
</dbReference>
<dbReference type="SUPFAM" id="SSF52518">
    <property type="entry name" value="Thiamin diphosphate-binding fold (THDP-binding)"/>
    <property type="match status" value="1"/>
</dbReference>
<dbReference type="Proteomes" id="UP000554004">
    <property type="component" value="Unassembled WGS sequence"/>
</dbReference>
<dbReference type="PANTHER" id="PTHR32154">
    <property type="entry name" value="PYRUVATE-FLAVODOXIN OXIDOREDUCTASE-RELATED"/>
    <property type="match status" value="1"/>
</dbReference>
<name>A0A847EUK7_9BACT</name>
<dbReference type="SUPFAM" id="SSF53323">
    <property type="entry name" value="Pyruvate-ferredoxin oxidoreductase, PFOR, domain III"/>
    <property type="match status" value="1"/>
</dbReference>
<dbReference type="InterPro" id="IPR002869">
    <property type="entry name" value="Pyrv_flavodox_OxRed_cen"/>
</dbReference>
<dbReference type="Gene3D" id="3.40.920.10">
    <property type="entry name" value="Pyruvate-ferredoxin oxidoreductase, PFOR, domain III"/>
    <property type="match status" value="1"/>
</dbReference>
<protein>
    <recommendedName>
        <fullName evidence="6">2-oxoacid:acceptor oxidoreductase subunit alpha</fullName>
    </recommendedName>
</protein>
<dbReference type="CDD" id="cd07034">
    <property type="entry name" value="TPP_PYR_PFOR_IOR-alpha_like"/>
    <property type="match status" value="1"/>
</dbReference>